<keyword evidence="2" id="KW-1185">Reference proteome</keyword>
<organism evidence="1 2">
    <name type="scientific">Tanacetum coccineum</name>
    <dbReference type="NCBI Taxonomy" id="301880"/>
    <lineage>
        <taxon>Eukaryota</taxon>
        <taxon>Viridiplantae</taxon>
        <taxon>Streptophyta</taxon>
        <taxon>Embryophyta</taxon>
        <taxon>Tracheophyta</taxon>
        <taxon>Spermatophyta</taxon>
        <taxon>Magnoliopsida</taxon>
        <taxon>eudicotyledons</taxon>
        <taxon>Gunneridae</taxon>
        <taxon>Pentapetalae</taxon>
        <taxon>asterids</taxon>
        <taxon>campanulids</taxon>
        <taxon>Asterales</taxon>
        <taxon>Asteraceae</taxon>
        <taxon>Asteroideae</taxon>
        <taxon>Anthemideae</taxon>
        <taxon>Anthemidinae</taxon>
        <taxon>Tanacetum</taxon>
    </lineage>
</organism>
<protein>
    <submittedName>
        <fullName evidence="1">Uncharacterized protein</fullName>
    </submittedName>
</protein>
<evidence type="ECO:0000313" key="2">
    <source>
        <dbReference type="Proteomes" id="UP001151760"/>
    </source>
</evidence>
<gene>
    <name evidence="1" type="ORF">Tco_0704704</name>
</gene>
<dbReference type="EMBL" id="BQNB010010037">
    <property type="protein sequence ID" value="GJS71863.1"/>
    <property type="molecule type" value="Genomic_DNA"/>
</dbReference>
<comment type="caution">
    <text evidence="1">The sequence shown here is derived from an EMBL/GenBank/DDBJ whole genome shotgun (WGS) entry which is preliminary data.</text>
</comment>
<sequence>MIKKRMQDALDDMMRSRCDLGEEHAYHRDQMKRYMENQIYGNSEEMKYVLSLHKLHVISYPENDLEELKSRWISYIKGKLVTRPNPDDVYSDQKIVEVIRTQYDQGHGQEFMKEIIARRDDGEMSSFLESNYKYLNKNDIEYFNVIWERVHNYQLGYQIKVNLTAPKLTFPAIEEKTPYSITTLPFVGLIYENSKKEKRIMEIDEISKFCDATL</sequence>
<reference evidence="1" key="1">
    <citation type="journal article" date="2022" name="Int. J. Mol. Sci.">
        <title>Draft Genome of Tanacetum Coccineum: Genomic Comparison of Closely Related Tanacetum-Family Plants.</title>
        <authorList>
            <person name="Yamashiro T."/>
            <person name="Shiraishi A."/>
            <person name="Nakayama K."/>
            <person name="Satake H."/>
        </authorList>
    </citation>
    <scope>NUCLEOTIDE SEQUENCE</scope>
</reference>
<proteinExistence type="predicted"/>
<accession>A0ABQ4Y2I2</accession>
<reference evidence="1" key="2">
    <citation type="submission" date="2022-01" db="EMBL/GenBank/DDBJ databases">
        <authorList>
            <person name="Yamashiro T."/>
            <person name="Shiraishi A."/>
            <person name="Satake H."/>
            <person name="Nakayama K."/>
        </authorList>
    </citation>
    <scope>NUCLEOTIDE SEQUENCE</scope>
</reference>
<evidence type="ECO:0000313" key="1">
    <source>
        <dbReference type="EMBL" id="GJS71863.1"/>
    </source>
</evidence>
<name>A0ABQ4Y2I2_9ASTR</name>
<dbReference type="Proteomes" id="UP001151760">
    <property type="component" value="Unassembled WGS sequence"/>
</dbReference>